<dbReference type="InterPro" id="IPR003439">
    <property type="entry name" value="ABC_transporter-like_ATP-bd"/>
</dbReference>
<dbReference type="CDD" id="cd03259">
    <property type="entry name" value="ABC_Carb_Solutes_like"/>
    <property type="match status" value="1"/>
</dbReference>
<dbReference type="PANTHER" id="PTHR42781">
    <property type="entry name" value="SPERMIDINE/PUTRESCINE IMPORT ATP-BINDING PROTEIN POTA"/>
    <property type="match status" value="1"/>
</dbReference>
<dbReference type="EMBL" id="CP047045">
    <property type="protein sequence ID" value="QGZ94684.1"/>
    <property type="molecule type" value="Genomic_DNA"/>
</dbReference>
<evidence type="ECO:0000256" key="1">
    <source>
        <dbReference type="ARBA" id="ARBA00022448"/>
    </source>
</evidence>
<evidence type="ECO:0000256" key="6">
    <source>
        <dbReference type="ARBA" id="ARBA00022840"/>
    </source>
</evidence>
<dbReference type="PROSITE" id="PS50893">
    <property type="entry name" value="ABC_TRANSPORTER_2"/>
    <property type="match status" value="1"/>
</dbReference>
<dbReference type="Gene3D" id="3.40.50.300">
    <property type="entry name" value="P-loop containing nucleotide triphosphate hydrolases"/>
    <property type="match status" value="1"/>
</dbReference>
<keyword evidence="5" id="KW-0547">Nucleotide-binding</keyword>
<dbReference type="KEGG" id="tsv:DSM104635_01511"/>
<evidence type="ECO:0000313" key="12">
    <source>
        <dbReference type="EMBL" id="QGZ94684.1"/>
    </source>
</evidence>
<dbReference type="SMART" id="SM00382">
    <property type="entry name" value="AAA"/>
    <property type="match status" value="1"/>
</dbReference>
<keyword evidence="6 12" id="KW-0067">ATP-binding</keyword>
<protein>
    <submittedName>
        <fullName evidence="12">Fe(3+) ions import ATP-binding protein FbpC</fullName>
    </submittedName>
</protein>
<keyword evidence="1" id="KW-0813">Transport</keyword>
<accession>A0A6I6MP32</accession>
<name>A0A6I6MP32_9CAUL</name>
<dbReference type="GO" id="GO:0015697">
    <property type="term" value="P:quaternary ammonium group transport"/>
    <property type="evidence" value="ECO:0007669"/>
    <property type="project" value="UniProtKB-ARBA"/>
</dbReference>
<keyword evidence="3" id="KW-0410">Iron transport</keyword>
<evidence type="ECO:0000256" key="9">
    <source>
        <dbReference type="ARBA" id="ARBA00023065"/>
    </source>
</evidence>
<dbReference type="GO" id="GO:0005524">
    <property type="term" value="F:ATP binding"/>
    <property type="evidence" value="ECO:0007669"/>
    <property type="project" value="UniProtKB-KW"/>
</dbReference>
<evidence type="ECO:0000256" key="3">
    <source>
        <dbReference type="ARBA" id="ARBA00022496"/>
    </source>
</evidence>
<dbReference type="GO" id="GO:0016887">
    <property type="term" value="F:ATP hydrolysis activity"/>
    <property type="evidence" value="ECO:0007669"/>
    <property type="project" value="InterPro"/>
</dbReference>
<keyword evidence="4" id="KW-0997">Cell inner membrane</keyword>
<dbReference type="SUPFAM" id="SSF50331">
    <property type="entry name" value="MOP-like"/>
    <property type="match status" value="1"/>
</dbReference>
<keyword evidence="7" id="KW-1278">Translocase</keyword>
<evidence type="ECO:0000313" key="13">
    <source>
        <dbReference type="Proteomes" id="UP000431269"/>
    </source>
</evidence>
<keyword evidence="13" id="KW-1185">Reference proteome</keyword>
<dbReference type="GO" id="GO:0016020">
    <property type="term" value="C:membrane"/>
    <property type="evidence" value="ECO:0007669"/>
    <property type="project" value="InterPro"/>
</dbReference>
<feature type="domain" description="ABC transporter" evidence="11">
    <location>
        <begin position="4"/>
        <end position="236"/>
    </location>
</feature>
<evidence type="ECO:0000256" key="4">
    <source>
        <dbReference type="ARBA" id="ARBA00022519"/>
    </source>
</evidence>
<keyword evidence="9" id="KW-0406">Ion transport</keyword>
<dbReference type="PROSITE" id="PS00211">
    <property type="entry name" value="ABC_TRANSPORTER_1"/>
    <property type="match status" value="1"/>
</dbReference>
<dbReference type="InterPro" id="IPR017871">
    <property type="entry name" value="ABC_transporter-like_CS"/>
</dbReference>
<dbReference type="InterPro" id="IPR015853">
    <property type="entry name" value="ABC_transpr_FbpC"/>
</dbReference>
<dbReference type="SUPFAM" id="SSF52540">
    <property type="entry name" value="P-loop containing nucleoside triphosphate hydrolases"/>
    <property type="match status" value="1"/>
</dbReference>
<organism evidence="12 13">
    <name type="scientific">Terricaulis silvestris</name>
    <dbReference type="NCBI Taxonomy" id="2686094"/>
    <lineage>
        <taxon>Bacteria</taxon>
        <taxon>Pseudomonadati</taxon>
        <taxon>Pseudomonadota</taxon>
        <taxon>Alphaproteobacteria</taxon>
        <taxon>Caulobacterales</taxon>
        <taxon>Caulobacteraceae</taxon>
        <taxon>Terricaulis</taxon>
    </lineage>
</organism>
<evidence type="ECO:0000256" key="8">
    <source>
        <dbReference type="ARBA" id="ARBA00023004"/>
    </source>
</evidence>
<gene>
    <name evidence="12" type="primary">fbpC</name>
    <name evidence="12" type="ORF">DSM104635_01511</name>
</gene>
<evidence type="ECO:0000256" key="10">
    <source>
        <dbReference type="ARBA" id="ARBA00023136"/>
    </source>
</evidence>
<evidence type="ECO:0000256" key="5">
    <source>
        <dbReference type="ARBA" id="ARBA00022741"/>
    </source>
</evidence>
<dbReference type="FunFam" id="3.40.50.300:FF:000425">
    <property type="entry name" value="Probable ABC transporter, ATP-binding subunit"/>
    <property type="match status" value="1"/>
</dbReference>
<dbReference type="GO" id="GO:0015408">
    <property type="term" value="F:ABC-type ferric iron transporter activity"/>
    <property type="evidence" value="ECO:0007669"/>
    <property type="project" value="InterPro"/>
</dbReference>
<keyword evidence="2" id="KW-1003">Cell membrane</keyword>
<evidence type="ECO:0000256" key="7">
    <source>
        <dbReference type="ARBA" id="ARBA00022967"/>
    </source>
</evidence>
<dbReference type="InterPro" id="IPR008995">
    <property type="entry name" value="Mo/tungstate-bd_C_term_dom"/>
</dbReference>
<dbReference type="AlphaFoldDB" id="A0A6I6MP32"/>
<sequence>MSTVTLTRVRRAYNGAWSLDDVSLTAPEGKVLALLGPSGSGKSTILRLIAGLEPLDAGEIRIGDQLASSVGVTLPPEQRRLGMVFQDYSLFPHLTAAANVGFGLDKLARAERDALALRWLDRVGLKHRADAYPHELSGGEQQRIALARSLAPQPRAVLLDEPFSGLDPVQRAELRDATLATLAEAKTTALFVTHDAEDALQVADRLAILKSGRLLQEATPREAYDRPTSIDAAAALGPINVFSGRVESGAITTPFGPVAAALPNGTAAQAAVRAEALALSPGAAARVIEVRPHGAHDLVRIEAQGAIWRALVPARSTLGESVDVTIQPAGAFAFSA</sequence>
<dbReference type="InterPro" id="IPR003593">
    <property type="entry name" value="AAA+_ATPase"/>
</dbReference>
<keyword evidence="8" id="KW-0408">Iron</keyword>
<dbReference type="InterPro" id="IPR050093">
    <property type="entry name" value="ABC_SmlMolc_Importer"/>
</dbReference>
<proteinExistence type="predicted"/>
<dbReference type="Proteomes" id="UP000431269">
    <property type="component" value="Chromosome"/>
</dbReference>
<keyword evidence="10" id="KW-0472">Membrane</keyword>
<dbReference type="RefSeq" id="WP_158765606.1">
    <property type="nucleotide sequence ID" value="NZ_CP047045.1"/>
</dbReference>
<dbReference type="InterPro" id="IPR027417">
    <property type="entry name" value="P-loop_NTPase"/>
</dbReference>
<reference evidence="13" key="1">
    <citation type="submission" date="2019-12" db="EMBL/GenBank/DDBJ databases">
        <title>Complete genome of Terracaulis silvestris 0127_4.</title>
        <authorList>
            <person name="Vieira S."/>
            <person name="Riedel T."/>
            <person name="Sproer C."/>
            <person name="Pascual J."/>
            <person name="Boedeker C."/>
            <person name="Overmann J."/>
        </authorList>
    </citation>
    <scope>NUCLEOTIDE SEQUENCE [LARGE SCALE GENOMIC DNA]</scope>
    <source>
        <strain evidence="13">0127_4</strain>
    </source>
</reference>
<evidence type="ECO:0000256" key="2">
    <source>
        <dbReference type="ARBA" id="ARBA00022475"/>
    </source>
</evidence>
<evidence type="ECO:0000259" key="11">
    <source>
        <dbReference type="PROSITE" id="PS50893"/>
    </source>
</evidence>
<dbReference type="PANTHER" id="PTHR42781:SF5">
    <property type="entry name" value="PUTRESCINE TRANSPORT ATP-BINDING PROTEIN POTG"/>
    <property type="match status" value="1"/>
</dbReference>
<dbReference type="Pfam" id="PF00005">
    <property type="entry name" value="ABC_tran"/>
    <property type="match status" value="1"/>
</dbReference>